<dbReference type="Proteomes" id="UP001628179">
    <property type="component" value="Unassembled WGS sequence"/>
</dbReference>
<dbReference type="PANTHER" id="PTHR40644">
    <property type="entry name" value="UPF0653 PROTEIN C607.02C"/>
    <property type="match status" value="1"/>
</dbReference>
<reference evidence="2 3" key="1">
    <citation type="submission" date="2024-09" db="EMBL/GenBank/DDBJ databases">
        <title>Itraconazole resistance in Madurella fahalii resulting from another homologue of gene encoding cytochrome P450 14-alpha sterol demethylase (CYP51).</title>
        <authorList>
            <person name="Yoshioka I."/>
            <person name="Fahal A.H."/>
            <person name="Kaneko S."/>
            <person name="Yaguchi T."/>
        </authorList>
    </citation>
    <scope>NUCLEOTIDE SEQUENCE [LARGE SCALE GENOMIC DNA]</scope>
    <source>
        <strain evidence="2 3">IFM 68171</strain>
    </source>
</reference>
<name>A0ABQ0G8N2_9PEZI</name>
<dbReference type="EMBL" id="BAAFSV010000002">
    <property type="protein sequence ID" value="GAB1314133.1"/>
    <property type="molecule type" value="Genomic_DNA"/>
</dbReference>
<evidence type="ECO:0000256" key="1">
    <source>
        <dbReference type="SAM" id="MobiDB-lite"/>
    </source>
</evidence>
<protein>
    <submittedName>
        <fullName evidence="2">Urease accessory protein UreD</fullName>
    </submittedName>
</protein>
<feature type="region of interest" description="Disordered" evidence="1">
    <location>
        <begin position="1"/>
        <end position="120"/>
    </location>
</feature>
<dbReference type="GeneID" id="98175086"/>
<proteinExistence type="predicted"/>
<evidence type="ECO:0000313" key="2">
    <source>
        <dbReference type="EMBL" id="GAB1314133.1"/>
    </source>
</evidence>
<accession>A0ABQ0G8N2</accession>
<feature type="compositionally biased region" description="Low complexity" evidence="1">
    <location>
        <begin position="100"/>
        <end position="110"/>
    </location>
</feature>
<dbReference type="RefSeq" id="XP_070915864.1">
    <property type="nucleotide sequence ID" value="XM_071059763.1"/>
</dbReference>
<comment type="caution">
    <text evidence="2">The sequence shown here is derived from an EMBL/GenBank/DDBJ whole genome shotgun (WGS) entry which is preliminary data.</text>
</comment>
<sequence>MPHKHTRREKDESTFNLPPTQIAKPLPPTISSKKGAAAQKKANELQKQSGQKRKRGGADTDDAPRAFKRIMALTSGKKPRSGLDNGDAPEKKVKGKSKAAGKNGTGSASSNPTLASTDELKIRPGERLSEFSHRVDAALPVSGLVNKTVKNGKDPLGLKVRRTKKEKKVHNMYAEWREIDRKVKERREEELELAEEREMENEALGVSWKLELEARGKKKKGKRAKYIGEEAGPEGDPWAEIVKKRGEAKVGINDVAQAPPELKLPKKNLLVRGAAVAVEDIPKAAGSLRQREELQGIRQEVVASYRKMMSERRPAVGT</sequence>
<gene>
    <name evidence="2" type="ORF">MFIFM68171_04343</name>
</gene>
<dbReference type="PANTHER" id="PTHR40644:SF1">
    <property type="entry name" value="UPF0653 PROTEIN C607.02C"/>
    <property type="match status" value="1"/>
</dbReference>
<keyword evidence="3" id="KW-1185">Reference proteome</keyword>
<feature type="compositionally biased region" description="Basic and acidic residues" evidence="1">
    <location>
        <begin position="56"/>
        <end position="65"/>
    </location>
</feature>
<organism evidence="2 3">
    <name type="scientific">Madurella fahalii</name>
    <dbReference type="NCBI Taxonomy" id="1157608"/>
    <lineage>
        <taxon>Eukaryota</taxon>
        <taxon>Fungi</taxon>
        <taxon>Dikarya</taxon>
        <taxon>Ascomycota</taxon>
        <taxon>Pezizomycotina</taxon>
        <taxon>Sordariomycetes</taxon>
        <taxon>Sordariomycetidae</taxon>
        <taxon>Sordariales</taxon>
        <taxon>Sordariales incertae sedis</taxon>
        <taxon>Madurella</taxon>
    </lineage>
</organism>
<evidence type="ECO:0000313" key="3">
    <source>
        <dbReference type="Proteomes" id="UP001628179"/>
    </source>
</evidence>